<evidence type="ECO:0000256" key="11">
    <source>
        <dbReference type="ARBA" id="ARBA00022786"/>
    </source>
</evidence>
<dbReference type="GO" id="GO:0006513">
    <property type="term" value="P:protein monoubiquitination"/>
    <property type="evidence" value="ECO:0007669"/>
    <property type="project" value="InterPro"/>
</dbReference>
<keyword evidence="24" id="KW-1185">Reference proteome</keyword>
<dbReference type="AlphaFoldDB" id="A0A367XX73"/>
<dbReference type="SMART" id="SM00513">
    <property type="entry name" value="SAP"/>
    <property type="match status" value="1"/>
</dbReference>
<keyword evidence="11" id="KW-0833">Ubl conjugation pathway</keyword>
<evidence type="ECO:0000256" key="12">
    <source>
        <dbReference type="ARBA" id="ARBA00022833"/>
    </source>
</evidence>
<dbReference type="EMBL" id="QLNQ01000028">
    <property type="protein sequence ID" value="RCK57840.1"/>
    <property type="molecule type" value="Genomic_DNA"/>
</dbReference>
<evidence type="ECO:0000256" key="15">
    <source>
        <dbReference type="ARBA" id="ARBA00023242"/>
    </source>
</evidence>
<evidence type="ECO:0000256" key="2">
    <source>
        <dbReference type="ARBA" id="ARBA00004123"/>
    </source>
</evidence>
<organism evidence="23 24">
    <name type="scientific">Candida viswanathii</name>
    <dbReference type="NCBI Taxonomy" id="5486"/>
    <lineage>
        <taxon>Eukaryota</taxon>
        <taxon>Fungi</taxon>
        <taxon>Dikarya</taxon>
        <taxon>Ascomycota</taxon>
        <taxon>Saccharomycotina</taxon>
        <taxon>Pichiomycetes</taxon>
        <taxon>Debaryomycetaceae</taxon>
        <taxon>Candida/Lodderomyces clade</taxon>
        <taxon>Candida</taxon>
    </lineage>
</organism>
<evidence type="ECO:0000313" key="23">
    <source>
        <dbReference type="EMBL" id="RCK57840.1"/>
    </source>
</evidence>
<evidence type="ECO:0000256" key="9">
    <source>
        <dbReference type="ARBA" id="ARBA00022763"/>
    </source>
</evidence>
<name>A0A367XX73_9ASCO</name>
<evidence type="ECO:0000256" key="5">
    <source>
        <dbReference type="ARBA" id="ARBA00012483"/>
    </source>
</evidence>
<evidence type="ECO:0000256" key="1">
    <source>
        <dbReference type="ARBA" id="ARBA00000900"/>
    </source>
</evidence>
<dbReference type="PANTHER" id="PTHR14134">
    <property type="entry name" value="E3 UBIQUITIN-PROTEIN LIGASE RAD18"/>
    <property type="match status" value="1"/>
</dbReference>
<keyword evidence="7" id="KW-0808">Transferase</keyword>
<dbReference type="PANTHER" id="PTHR14134:SF2">
    <property type="entry name" value="E3 UBIQUITIN-PROTEIN LIGASE RAD18"/>
    <property type="match status" value="1"/>
</dbReference>
<dbReference type="PROSITE" id="PS50089">
    <property type="entry name" value="ZF_RING_2"/>
    <property type="match status" value="1"/>
</dbReference>
<feature type="compositionally biased region" description="Acidic residues" evidence="20">
    <location>
        <begin position="116"/>
        <end position="129"/>
    </location>
</feature>
<evidence type="ECO:0000313" key="24">
    <source>
        <dbReference type="Proteomes" id="UP000253472"/>
    </source>
</evidence>
<dbReference type="SUPFAM" id="SSF57850">
    <property type="entry name" value="RING/U-box"/>
    <property type="match status" value="1"/>
</dbReference>
<evidence type="ECO:0000256" key="20">
    <source>
        <dbReference type="SAM" id="MobiDB-lite"/>
    </source>
</evidence>
<feature type="domain" description="RING-type" evidence="21">
    <location>
        <begin position="32"/>
        <end position="71"/>
    </location>
</feature>
<comment type="subcellular location">
    <subcellularLocation>
        <location evidence="2">Nucleus</location>
    </subcellularLocation>
</comment>
<evidence type="ECO:0000259" key="21">
    <source>
        <dbReference type="PROSITE" id="PS50089"/>
    </source>
</evidence>
<dbReference type="OrthoDB" id="9049620at2759"/>
<dbReference type="SMART" id="SM00184">
    <property type="entry name" value="RING"/>
    <property type="match status" value="1"/>
</dbReference>
<dbReference type="InterPro" id="IPR013083">
    <property type="entry name" value="Znf_RING/FYVE/PHD"/>
</dbReference>
<proteinExistence type="inferred from homology"/>
<dbReference type="GO" id="GO:0097505">
    <property type="term" value="C:Rad6-Rad18 complex"/>
    <property type="evidence" value="ECO:0007669"/>
    <property type="project" value="TreeGrafter"/>
</dbReference>
<dbReference type="FunFam" id="3.30.40.10:FF:000172">
    <property type="entry name" value="E3 ubiquitin-protein ligase RAD18"/>
    <property type="match status" value="1"/>
</dbReference>
<keyword evidence="13" id="KW-0238">DNA-binding</keyword>
<evidence type="ECO:0000256" key="7">
    <source>
        <dbReference type="ARBA" id="ARBA00022679"/>
    </source>
</evidence>
<dbReference type="GO" id="GO:0006281">
    <property type="term" value="P:DNA repair"/>
    <property type="evidence" value="ECO:0007669"/>
    <property type="project" value="UniProtKB-KW"/>
</dbReference>
<evidence type="ECO:0000256" key="19">
    <source>
        <dbReference type="PROSITE-ProRule" id="PRU00175"/>
    </source>
</evidence>
<dbReference type="PROSITE" id="PS50800">
    <property type="entry name" value="SAP"/>
    <property type="match status" value="1"/>
</dbReference>
<keyword evidence="9" id="KW-0227">DNA damage</keyword>
<dbReference type="InterPro" id="IPR017907">
    <property type="entry name" value="Znf_RING_CS"/>
</dbReference>
<evidence type="ECO:0000256" key="14">
    <source>
        <dbReference type="ARBA" id="ARBA00023204"/>
    </source>
</evidence>
<comment type="caution">
    <text evidence="23">The sequence shown here is derived from an EMBL/GenBank/DDBJ whole genome shotgun (WGS) entry which is preliminary data.</text>
</comment>
<dbReference type="GO" id="GO:0003697">
    <property type="term" value="F:single-stranded DNA binding"/>
    <property type="evidence" value="ECO:0007669"/>
    <property type="project" value="InterPro"/>
</dbReference>
<feature type="compositionally biased region" description="Pro residues" evidence="20">
    <location>
        <begin position="237"/>
        <end position="250"/>
    </location>
</feature>
<dbReference type="STRING" id="5486.A0A367XX73"/>
<feature type="region of interest" description="Disordered" evidence="20">
    <location>
        <begin position="204"/>
        <end position="254"/>
    </location>
</feature>
<evidence type="ECO:0000256" key="17">
    <source>
        <dbReference type="ARBA" id="ARBA00074353"/>
    </source>
</evidence>
<keyword evidence="8" id="KW-0479">Metal-binding</keyword>
<dbReference type="GO" id="GO:0008270">
    <property type="term" value="F:zinc ion binding"/>
    <property type="evidence" value="ECO:0007669"/>
    <property type="project" value="UniProtKB-KW"/>
</dbReference>
<evidence type="ECO:0000256" key="3">
    <source>
        <dbReference type="ARBA" id="ARBA00004906"/>
    </source>
</evidence>
<dbReference type="GO" id="GO:0006301">
    <property type="term" value="P:DNA damage tolerance"/>
    <property type="evidence" value="ECO:0007669"/>
    <property type="project" value="InterPro"/>
</dbReference>
<comment type="catalytic activity">
    <reaction evidence="1">
        <text>S-ubiquitinyl-[E2 ubiquitin-conjugating enzyme]-L-cysteine + [acceptor protein]-L-lysine = [E2 ubiquitin-conjugating enzyme]-L-cysteine + N(6)-ubiquitinyl-[acceptor protein]-L-lysine.</text>
        <dbReference type="EC" id="2.3.2.27"/>
    </reaction>
</comment>
<feature type="domain" description="SAP" evidence="22">
    <location>
        <begin position="287"/>
        <end position="321"/>
    </location>
</feature>
<evidence type="ECO:0000256" key="16">
    <source>
        <dbReference type="ARBA" id="ARBA00031783"/>
    </source>
</evidence>
<feature type="compositionally biased region" description="Polar residues" evidence="20">
    <location>
        <begin position="227"/>
        <end position="236"/>
    </location>
</feature>
<evidence type="ECO:0000256" key="13">
    <source>
        <dbReference type="ARBA" id="ARBA00023125"/>
    </source>
</evidence>
<evidence type="ECO:0000256" key="18">
    <source>
        <dbReference type="ARBA" id="ARBA00082369"/>
    </source>
</evidence>
<dbReference type="InterPro" id="IPR039577">
    <property type="entry name" value="Rad18"/>
</dbReference>
<protein>
    <recommendedName>
        <fullName evidence="6">Postreplication repair E3 ubiquitin-protein ligase RAD18</fullName>
        <ecNumber evidence="5">2.3.2.27</ecNumber>
    </recommendedName>
    <alternativeName>
        <fullName evidence="17">Postreplication repair E3 ubiquitin-protein ligase rad18</fullName>
    </alternativeName>
    <alternativeName>
        <fullName evidence="16 18">RING-type E3 ubiquitin transferase RAD18</fullName>
    </alternativeName>
</protein>
<dbReference type="GO" id="GO:0005634">
    <property type="term" value="C:nucleus"/>
    <property type="evidence" value="ECO:0007669"/>
    <property type="project" value="UniProtKB-SubCell"/>
</dbReference>
<dbReference type="Pfam" id="PF02037">
    <property type="entry name" value="SAP"/>
    <property type="match status" value="1"/>
</dbReference>
<gene>
    <name evidence="23" type="primary">RAD18</name>
    <name evidence="23" type="ORF">Cantr_06848</name>
</gene>
<dbReference type="EC" id="2.3.2.27" evidence="5"/>
<keyword evidence="10 19" id="KW-0863">Zinc-finger</keyword>
<evidence type="ECO:0000256" key="8">
    <source>
        <dbReference type="ARBA" id="ARBA00022723"/>
    </source>
</evidence>
<dbReference type="Proteomes" id="UP000253472">
    <property type="component" value="Unassembled WGS sequence"/>
</dbReference>
<keyword evidence="12" id="KW-0862">Zinc</keyword>
<accession>A0A367XX73</accession>
<comment type="similarity">
    <text evidence="4">Belongs to the RAD18 family.</text>
</comment>
<evidence type="ECO:0000256" key="6">
    <source>
        <dbReference type="ARBA" id="ARBA00015551"/>
    </source>
</evidence>
<dbReference type="InterPro" id="IPR003034">
    <property type="entry name" value="SAP_dom"/>
</dbReference>
<dbReference type="Pfam" id="PF13923">
    <property type="entry name" value="zf-C3HC4_2"/>
    <property type="match status" value="1"/>
</dbReference>
<dbReference type="InterPro" id="IPR001841">
    <property type="entry name" value="Znf_RING"/>
</dbReference>
<evidence type="ECO:0000259" key="22">
    <source>
        <dbReference type="PROSITE" id="PS50800"/>
    </source>
</evidence>
<keyword evidence="14" id="KW-0234">DNA repair</keyword>
<dbReference type="Gene3D" id="3.30.40.10">
    <property type="entry name" value="Zinc/RING finger domain, C3HC4 (zinc finger)"/>
    <property type="match status" value="1"/>
</dbReference>
<evidence type="ECO:0000256" key="4">
    <source>
        <dbReference type="ARBA" id="ARBA00009506"/>
    </source>
</evidence>
<dbReference type="GO" id="GO:0061630">
    <property type="term" value="F:ubiquitin protein ligase activity"/>
    <property type="evidence" value="ECO:0007669"/>
    <property type="project" value="UniProtKB-EC"/>
</dbReference>
<dbReference type="PROSITE" id="PS00518">
    <property type="entry name" value="ZF_RING_1"/>
    <property type="match status" value="1"/>
</dbReference>
<reference evidence="23 24" key="1">
    <citation type="submission" date="2018-06" db="EMBL/GenBank/DDBJ databases">
        <title>Whole genome sequencing of Candida tropicalis (genome annotated by CSBL at Korea University).</title>
        <authorList>
            <person name="Ahn J."/>
        </authorList>
    </citation>
    <scope>NUCLEOTIDE SEQUENCE [LARGE SCALE GENOMIC DNA]</scope>
    <source>
        <strain evidence="23 24">ATCC 20962</strain>
    </source>
</reference>
<evidence type="ECO:0000256" key="10">
    <source>
        <dbReference type="ARBA" id="ARBA00022771"/>
    </source>
</evidence>
<sequence length="378" mass="42668">MNSHDLDNITDPSDFKATKLPQLSELDHLNRCFICKDYLAAPVSISTCHHIYCSQCIREHLLRNSSCPICKCEVFETNLAPVPLLEELVRCFRRLRGELLVLLKKEEQEEKVIENAEGEGEVKEEEEGINGEMNGDIGKNEAIEQDARETTETSAIDTSNGDIEILSENSTMGVCPLCNERMPIDIIQGPHFDACVSGKIPKRSPSLILQQPPKKKQTKGKTSITSFFKQSSSPEITTPPPPPVQTPPQQPKQGETLDDELEILEVREGSKETPVIKAPPRIAKLDFHSLTTPKLKTKLKELKLSTTGDRQELMRRYNQYFVFVNANIDSNHPVDESTLRERLSKWERSFKSKSKDSLGTDAGWKSWWHKLESPSSSK</sequence>
<comment type="pathway">
    <text evidence="3">Protein modification; protein ubiquitination.</text>
</comment>
<keyword evidence="15" id="KW-0539">Nucleus</keyword>
<feature type="region of interest" description="Disordered" evidence="20">
    <location>
        <begin position="114"/>
        <end position="137"/>
    </location>
</feature>